<comment type="caution">
    <text evidence="2">The sequence shown here is derived from an EMBL/GenBank/DDBJ whole genome shotgun (WGS) entry which is preliminary data.</text>
</comment>
<proteinExistence type="predicted"/>
<organism evidence="2 3">
    <name type="scientific">Tsukamurella sputi</name>
    <dbReference type="NCBI Taxonomy" id="2591848"/>
    <lineage>
        <taxon>Bacteria</taxon>
        <taxon>Bacillati</taxon>
        <taxon>Actinomycetota</taxon>
        <taxon>Actinomycetes</taxon>
        <taxon>Mycobacteriales</taxon>
        <taxon>Tsukamurellaceae</taxon>
        <taxon>Tsukamurella</taxon>
    </lineage>
</organism>
<gene>
    <name evidence="2" type="ORF">FK268_12800</name>
</gene>
<dbReference type="Proteomes" id="UP000319792">
    <property type="component" value="Unassembled WGS sequence"/>
</dbReference>
<evidence type="ECO:0000313" key="3">
    <source>
        <dbReference type="Proteomes" id="UP000319792"/>
    </source>
</evidence>
<reference evidence="2 3" key="2">
    <citation type="submission" date="2019-08" db="EMBL/GenBank/DDBJ databases">
        <title>Tsukamurella conjunctivitidis sp. nov., Tsukamurella assacharolytica sp. nov. and Tsukamurella sputae sp. nov. isolated from patients with conjunctivitis, bacteraemia (lymphoma) and respiratory infection (sputum) in Hong Kong.</title>
        <authorList>
            <person name="Fok K.M.N."/>
            <person name="Fong J.Y.H."/>
        </authorList>
    </citation>
    <scope>NUCLEOTIDE SEQUENCE [LARGE SCALE GENOMIC DNA]</scope>
    <source>
        <strain evidence="2 3">HKU70</strain>
    </source>
</reference>
<dbReference type="EMBL" id="VIGV01000004">
    <property type="protein sequence ID" value="TWS23192.1"/>
    <property type="molecule type" value="Genomic_DNA"/>
</dbReference>
<name>A0A5C5RKN8_9ACTN</name>
<dbReference type="RefSeq" id="WP_146434622.1">
    <property type="nucleotide sequence ID" value="NZ_VIGV01000004.1"/>
</dbReference>
<evidence type="ECO:0000313" key="2">
    <source>
        <dbReference type="EMBL" id="TWS23192.1"/>
    </source>
</evidence>
<feature type="region of interest" description="Disordered" evidence="1">
    <location>
        <begin position="29"/>
        <end position="56"/>
    </location>
</feature>
<dbReference type="AlphaFoldDB" id="A0A5C5RKN8"/>
<keyword evidence="3" id="KW-1185">Reference proteome</keyword>
<reference evidence="2 3" key="1">
    <citation type="submission" date="2019-06" db="EMBL/GenBank/DDBJ databases">
        <authorList>
            <person name="Teng J.L.L."/>
            <person name="Lee H.H."/>
            <person name="Lau S.K.P."/>
            <person name="Woo P.C.Y."/>
        </authorList>
    </citation>
    <scope>NUCLEOTIDE SEQUENCE [LARGE SCALE GENOMIC DNA]</scope>
    <source>
        <strain evidence="2 3">HKU70</strain>
    </source>
</reference>
<evidence type="ECO:0000256" key="1">
    <source>
        <dbReference type="SAM" id="MobiDB-lite"/>
    </source>
</evidence>
<accession>A0A5C5RKN8</accession>
<protein>
    <submittedName>
        <fullName evidence="2">Uncharacterized protein</fullName>
    </submittedName>
</protein>
<sequence>MFPVSNCPGCRARVIWATVNPELKSSQRTMFGAQPDPAGDHVLARDTSMPRGRKGEVQIRATKVRPGQRAGMARDGWVFYRLHTSVCPKRDELRTKYAAAHAKGGRR</sequence>